<evidence type="ECO:0000256" key="2">
    <source>
        <dbReference type="SAM" id="SignalP"/>
    </source>
</evidence>
<protein>
    <submittedName>
        <fullName evidence="3">Uncharacterized protein</fullName>
    </submittedName>
</protein>
<dbReference type="AlphaFoldDB" id="A0A2N0X4U8"/>
<evidence type="ECO:0000313" key="4">
    <source>
        <dbReference type="Proteomes" id="UP000233249"/>
    </source>
</evidence>
<name>A0A2N0X4U8_9CORY</name>
<evidence type="ECO:0000256" key="1">
    <source>
        <dbReference type="SAM" id="MobiDB-lite"/>
    </source>
</evidence>
<dbReference type="OrthoDB" id="4424068at2"/>
<accession>A0A2N0X4U8</accession>
<feature type="compositionally biased region" description="Low complexity" evidence="1">
    <location>
        <begin position="38"/>
        <end position="54"/>
    </location>
</feature>
<keyword evidence="2" id="KW-0732">Signal</keyword>
<feature type="chain" id="PRO_5014974741" evidence="2">
    <location>
        <begin position="27"/>
        <end position="109"/>
    </location>
</feature>
<evidence type="ECO:0000313" key="3">
    <source>
        <dbReference type="EMBL" id="PKF67728.1"/>
    </source>
</evidence>
<proteinExistence type="predicted"/>
<feature type="signal peptide" evidence="2">
    <location>
        <begin position="1"/>
        <end position="26"/>
    </location>
</feature>
<comment type="caution">
    <text evidence="3">The sequence shown here is derived from an EMBL/GenBank/DDBJ whole genome shotgun (WGS) entry which is preliminary data.</text>
</comment>
<organism evidence="3 4">
    <name type="scientific">Corynebacterium mastitidis</name>
    <dbReference type="NCBI Taxonomy" id="161890"/>
    <lineage>
        <taxon>Bacteria</taxon>
        <taxon>Bacillati</taxon>
        <taxon>Actinomycetota</taxon>
        <taxon>Actinomycetes</taxon>
        <taxon>Mycobacteriales</taxon>
        <taxon>Corynebacteriaceae</taxon>
        <taxon>Corynebacterium</taxon>
    </lineage>
</organism>
<reference evidence="3 4" key="1">
    <citation type="submission" date="2017-12" db="EMBL/GenBank/DDBJ databases">
        <title>Corynebacterium mastitidis 16-1433 Genome.</title>
        <authorList>
            <person name="Gulvik C.A."/>
        </authorList>
    </citation>
    <scope>NUCLEOTIDE SEQUENCE [LARGE SCALE GENOMIC DNA]</scope>
    <source>
        <strain evidence="3 4">16-1433</strain>
    </source>
</reference>
<gene>
    <name evidence="3" type="ORF">CXB45_10785</name>
</gene>
<sequence length="109" mass="11225">MRTQRFLATAGAAAILTAGAIVPAHAEETTDGASQPVAEQSSSSADATATEAPSQDPQDALSPVEQAEFDLRKQELSTEQAKLSIDSVKSVLKIALFFSGVGIPLALAL</sequence>
<dbReference type="EMBL" id="PJAF01000049">
    <property type="protein sequence ID" value="PKF67728.1"/>
    <property type="molecule type" value="Genomic_DNA"/>
</dbReference>
<dbReference type="Proteomes" id="UP000233249">
    <property type="component" value="Unassembled WGS sequence"/>
</dbReference>
<dbReference type="RefSeq" id="WP_101174420.1">
    <property type="nucleotide sequence ID" value="NZ_JAKRKB010000012.1"/>
</dbReference>
<feature type="region of interest" description="Disordered" evidence="1">
    <location>
        <begin position="26"/>
        <end position="73"/>
    </location>
</feature>